<sequence>MTIIKPTVGRIVHYYPTADDQGAKPVDGLPLPAFIAHVWSDTCVNLAYFDANGLPYNKTSVLLVQEGAQRPVAGFAEWMPYQKGQAAKTEAIQREAVDALLQVRVPILDQITELCWAIEKCGASPELTDAVTKASALREPISELVRQALVLGIGEGIVGVSYSSNAPKHYDRCLRPVAHCDGHEDQSEPPEHGVTGGSASQQPSPFAGDVTVMSRAVTDASLAPAVSLLLASADCCDTNAAVRDDSEQVEQDRANAANYRLAASLLQP</sequence>
<evidence type="ECO:0000313" key="1">
    <source>
        <dbReference type="EMBL" id="QYC52271.1"/>
    </source>
</evidence>
<organism evidence="1 2">
    <name type="scientific">Pseudomonas phage PA8</name>
    <dbReference type="NCBI Taxonomy" id="2860997"/>
    <lineage>
        <taxon>Viruses</taxon>
        <taxon>Duplodnaviria</taxon>
        <taxon>Heunggongvirae</taxon>
        <taxon>Uroviricota</taxon>
        <taxon>Caudoviricetes</taxon>
        <taxon>Hollowayvirus</taxon>
        <taxon>Hollowayvirus PA8</taxon>
    </lineage>
</organism>
<accession>A0AC61NQL9</accession>
<dbReference type="EMBL" id="MZ285879">
    <property type="protein sequence ID" value="QYC52271.1"/>
    <property type="molecule type" value="Genomic_DNA"/>
</dbReference>
<keyword evidence="2" id="KW-1185">Reference proteome</keyword>
<gene>
    <name evidence="1" type="ORF">IFMHCENF_00015</name>
</gene>
<proteinExistence type="predicted"/>
<reference evidence="1" key="1">
    <citation type="submission" date="2021-05" db="EMBL/GenBank/DDBJ databases">
        <authorList>
            <person name="Bouras G."/>
            <person name="Camens S."/>
            <person name="Liu S."/>
        </authorList>
    </citation>
    <scope>NUCLEOTIDE SEQUENCE</scope>
</reference>
<dbReference type="Proteomes" id="UP000826184">
    <property type="component" value="Segment"/>
</dbReference>
<name>A0AC61NQL9_9CAUD</name>
<evidence type="ECO:0000313" key="2">
    <source>
        <dbReference type="Proteomes" id="UP000826184"/>
    </source>
</evidence>
<protein>
    <submittedName>
        <fullName evidence="1">Uncharacterized protein</fullName>
    </submittedName>
</protein>